<keyword evidence="3" id="KW-1185">Reference proteome</keyword>
<accession>E8U547</accession>
<feature type="signal peptide" evidence="1">
    <location>
        <begin position="1"/>
        <end position="16"/>
    </location>
</feature>
<evidence type="ECO:0000313" key="2">
    <source>
        <dbReference type="EMBL" id="ADV66186.1"/>
    </source>
</evidence>
<keyword evidence="1" id="KW-0732">Signal</keyword>
<dbReference type="OrthoDB" id="71013at2"/>
<organism evidence="2 3">
    <name type="scientific">Deinococcus maricopensis (strain DSM 21211 / LMG 22137 / NRRL B-23946 / LB-34)</name>
    <dbReference type="NCBI Taxonomy" id="709986"/>
    <lineage>
        <taxon>Bacteria</taxon>
        <taxon>Thermotogati</taxon>
        <taxon>Deinococcota</taxon>
        <taxon>Deinococci</taxon>
        <taxon>Deinococcales</taxon>
        <taxon>Deinococcaceae</taxon>
        <taxon>Deinococcus</taxon>
    </lineage>
</organism>
<sequence precursor="true">MRTVLTLLLLAGPVAAQTIPTPTGTTTPAATALQVTAQPGTLVEYAVRSTSHLDVNDVVVTALPGSQVSQDELTFMQAFMGGLFKEVLSSKTAEANLSKQFVKVLPALPDGRPVLLDSAVHSDGKKTLQTRVTRAIGPDGTLTVLDVTSTDADLQAAIKANRTQALQAFLPMGGSVYGRPLTPGTTWTVTQDLDAGVALSSAFGDRTMQGTLRAVTTRTFTGLNERGEAAFQVTSVVQPGVLRLRNQAGDLSITVESMVSEGQETYRADGLPSTSSSRTRGALRMTLAMDDEGVQVAMRATIDSAQTSTAR</sequence>
<proteinExistence type="predicted"/>
<evidence type="ECO:0000313" key="3">
    <source>
        <dbReference type="Proteomes" id="UP000008635"/>
    </source>
</evidence>
<protein>
    <submittedName>
        <fullName evidence="2">Uncharacterized protein</fullName>
    </submittedName>
</protein>
<dbReference type="STRING" id="709986.Deima_0527"/>
<dbReference type="Proteomes" id="UP000008635">
    <property type="component" value="Chromosome"/>
</dbReference>
<dbReference type="KEGG" id="dmr:Deima_0527"/>
<gene>
    <name evidence="2" type="ordered locus">Deima_0527</name>
</gene>
<reference evidence="3" key="2">
    <citation type="submission" date="2011-01" db="EMBL/GenBank/DDBJ databases">
        <title>The complete genome of Deinococcus maricopensis DSM 21211.</title>
        <authorList>
            <consortium name="US DOE Joint Genome Institute (JGI-PGF)"/>
            <person name="Lucas S."/>
            <person name="Copeland A."/>
            <person name="Lapidus A."/>
            <person name="Goodwin L."/>
            <person name="Pitluck S."/>
            <person name="Kyrpides N."/>
            <person name="Mavromatis K."/>
            <person name="Pagani I."/>
            <person name="Ivanova N."/>
            <person name="Ovchinnikova G."/>
            <person name="Zeytun A."/>
            <person name="Detter J.C."/>
            <person name="Han C."/>
            <person name="Land M."/>
            <person name="Hauser L."/>
            <person name="Markowitz V."/>
            <person name="Cheng J.-F."/>
            <person name="Hugenholtz P."/>
            <person name="Woyke T."/>
            <person name="Wu D."/>
            <person name="Pukall R."/>
            <person name="Gehrich-Schroeter G."/>
            <person name="Brambilla E."/>
            <person name="Klenk H.-P."/>
            <person name="Eisen J.A."/>
        </authorList>
    </citation>
    <scope>NUCLEOTIDE SEQUENCE [LARGE SCALE GENOMIC DNA]</scope>
    <source>
        <strain evidence="3">DSM 21211 / LMG 22137 / NRRL B-23946 / LB-34</strain>
    </source>
</reference>
<feature type="chain" id="PRO_5003232367" evidence="1">
    <location>
        <begin position="17"/>
        <end position="311"/>
    </location>
</feature>
<reference evidence="2 3" key="1">
    <citation type="journal article" date="2011" name="Stand. Genomic Sci.">
        <title>Complete genome sequence of Deinococcus maricopensis type strain (LB-34).</title>
        <authorList>
            <person name="Pukall R."/>
            <person name="Zeytun A."/>
            <person name="Lucas S."/>
            <person name="Lapidus A."/>
            <person name="Hammon N."/>
            <person name="Deshpande S."/>
            <person name="Nolan M."/>
            <person name="Cheng J.F."/>
            <person name="Pitluck S."/>
            <person name="Liolios K."/>
            <person name="Pagani I."/>
            <person name="Mikhailova N."/>
            <person name="Ivanova N."/>
            <person name="Mavromatis K."/>
            <person name="Pati A."/>
            <person name="Tapia R."/>
            <person name="Han C."/>
            <person name="Goodwin L."/>
            <person name="Chen A."/>
            <person name="Palaniappan K."/>
            <person name="Land M."/>
            <person name="Hauser L."/>
            <person name="Chang Y.J."/>
            <person name="Jeffries C.D."/>
            <person name="Brambilla E.M."/>
            <person name="Rohde M."/>
            <person name="Goker M."/>
            <person name="Detter J.C."/>
            <person name="Woyke T."/>
            <person name="Bristow J."/>
            <person name="Eisen J.A."/>
            <person name="Markowitz V."/>
            <person name="Hugenholtz P."/>
            <person name="Kyrpides N.C."/>
            <person name="Klenk H.P."/>
        </authorList>
    </citation>
    <scope>NUCLEOTIDE SEQUENCE [LARGE SCALE GENOMIC DNA]</scope>
    <source>
        <strain evidence="3">DSM 21211 / LMG 22137 / NRRL B-23946 / LB-34</strain>
    </source>
</reference>
<dbReference type="AlphaFoldDB" id="E8U547"/>
<dbReference type="RefSeq" id="WP_013555691.1">
    <property type="nucleotide sequence ID" value="NC_014958.1"/>
</dbReference>
<dbReference type="EMBL" id="CP002454">
    <property type="protein sequence ID" value="ADV66186.1"/>
    <property type="molecule type" value="Genomic_DNA"/>
</dbReference>
<dbReference type="HOGENOM" id="CLU_893484_0_0_0"/>
<name>E8U547_DEIML</name>
<evidence type="ECO:0000256" key="1">
    <source>
        <dbReference type="SAM" id="SignalP"/>
    </source>
</evidence>